<dbReference type="SUPFAM" id="SSF48008">
    <property type="entry name" value="GntR ligand-binding domain-like"/>
    <property type="match status" value="1"/>
</dbReference>
<dbReference type="Gene3D" id="1.10.10.10">
    <property type="entry name" value="Winged helix-like DNA-binding domain superfamily/Winged helix DNA-binding domain"/>
    <property type="match status" value="1"/>
</dbReference>
<dbReference type="PANTHER" id="PTHR43537:SF5">
    <property type="entry name" value="UXU OPERON TRANSCRIPTIONAL REGULATOR"/>
    <property type="match status" value="1"/>
</dbReference>
<dbReference type="Pfam" id="PF07729">
    <property type="entry name" value="FCD"/>
    <property type="match status" value="1"/>
</dbReference>
<evidence type="ECO:0000259" key="4">
    <source>
        <dbReference type="PROSITE" id="PS50949"/>
    </source>
</evidence>
<dbReference type="AlphaFoldDB" id="A0A8J3GV42"/>
<dbReference type="PRINTS" id="PR00035">
    <property type="entry name" value="HTHGNTR"/>
</dbReference>
<dbReference type="InterPro" id="IPR000524">
    <property type="entry name" value="Tscrpt_reg_HTH_GntR"/>
</dbReference>
<evidence type="ECO:0000256" key="1">
    <source>
        <dbReference type="ARBA" id="ARBA00023015"/>
    </source>
</evidence>
<proteinExistence type="predicted"/>
<dbReference type="CDD" id="cd07377">
    <property type="entry name" value="WHTH_GntR"/>
    <property type="match status" value="1"/>
</dbReference>
<dbReference type="PANTHER" id="PTHR43537">
    <property type="entry name" value="TRANSCRIPTIONAL REGULATOR, GNTR FAMILY"/>
    <property type="match status" value="1"/>
</dbReference>
<dbReference type="RefSeq" id="WP_189678840.1">
    <property type="nucleotide sequence ID" value="NZ_BNCJ01000002.1"/>
</dbReference>
<organism evidence="5 6">
    <name type="scientific">Seohaeicola zhoushanensis</name>
    <dbReference type="NCBI Taxonomy" id="1569283"/>
    <lineage>
        <taxon>Bacteria</taxon>
        <taxon>Pseudomonadati</taxon>
        <taxon>Pseudomonadota</taxon>
        <taxon>Alphaproteobacteria</taxon>
        <taxon>Rhodobacterales</taxon>
        <taxon>Roseobacteraceae</taxon>
        <taxon>Seohaeicola</taxon>
    </lineage>
</organism>
<dbReference type="Gene3D" id="1.20.120.530">
    <property type="entry name" value="GntR ligand-binding domain-like"/>
    <property type="match status" value="1"/>
</dbReference>
<reference evidence="5" key="2">
    <citation type="submission" date="2020-09" db="EMBL/GenBank/DDBJ databases">
        <authorList>
            <person name="Sun Q."/>
            <person name="Kim S."/>
        </authorList>
    </citation>
    <scope>NUCLEOTIDE SEQUENCE</scope>
    <source>
        <strain evidence="5">KCTC 42650</strain>
    </source>
</reference>
<reference evidence="5" key="1">
    <citation type="journal article" date="2014" name="Int. J. Syst. Evol. Microbiol.">
        <title>Complete genome sequence of Corynebacterium casei LMG S-19264T (=DSM 44701T), isolated from a smear-ripened cheese.</title>
        <authorList>
            <consortium name="US DOE Joint Genome Institute (JGI-PGF)"/>
            <person name="Walter F."/>
            <person name="Albersmeier A."/>
            <person name="Kalinowski J."/>
            <person name="Ruckert C."/>
        </authorList>
    </citation>
    <scope>NUCLEOTIDE SEQUENCE</scope>
    <source>
        <strain evidence="5">KCTC 42650</strain>
    </source>
</reference>
<sequence>MQKTTHGAKGESVVQALRTAIHGGRYVPGQRLVEADLTSELGVSRSLLREAFRILSAEGLIETVPNRGALVKRLSRREAMELFEIRMELEALSARLAAKNAASEPIRARFEEEICEVWDESPRISTAAYLAENERFHGAVFSASGNGQLKVLNGQMRLSLIMAQIANSLTASEIGKSINEHRAIAMAILQGDEAAADAGSRAHLARARDFVASMPDNVFRADPKPT</sequence>
<accession>A0A8J3GV42</accession>
<dbReference type="Proteomes" id="UP000626220">
    <property type="component" value="Unassembled WGS sequence"/>
</dbReference>
<keyword evidence="3" id="KW-0804">Transcription</keyword>
<gene>
    <name evidence="5" type="ORF">GCM10017056_08830</name>
</gene>
<dbReference type="SMART" id="SM00345">
    <property type="entry name" value="HTH_GNTR"/>
    <property type="match status" value="1"/>
</dbReference>
<dbReference type="InterPro" id="IPR036388">
    <property type="entry name" value="WH-like_DNA-bd_sf"/>
</dbReference>
<name>A0A8J3GV42_9RHOB</name>
<evidence type="ECO:0000313" key="5">
    <source>
        <dbReference type="EMBL" id="GHF39595.1"/>
    </source>
</evidence>
<dbReference type="SMART" id="SM00895">
    <property type="entry name" value="FCD"/>
    <property type="match status" value="1"/>
</dbReference>
<evidence type="ECO:0000256" key="3">
    <source>
        <dbReference type="ARBA" id="ARBA00023163"/>
    </source>
</evidence>
<comment type="caution">
    <text evidence="5">The sequence shown here is derived from an EMBL/GenBank/DDBJ whole genome shotgun (WGS) entry which is preliminary data.</text>
</comment>
<dbReference type="Pfam" id="PF00392">
    <property type="entry name" value="GntR"/>
    <property type="match status" value="1"/>
</dbReference>
<dbReference type="GO" id="GO:0003677">
    <property type="term" value="F:DNA binding"/>
    <property type="evidence" value="ECO:0007669"/>
    <property type="project" value="UniProtKB-KW"/>
</dbReference>
<dbReference type="InterPro" id="IPR011711">
    <property type="entry name" value="GntR_C"/>
</dbReference>
<dbReference type="PROSITE" id="PS50949">
    <property type="entry name" value="HTH_GNTR"/>
    <property type="match status" value="1"/>
</dbReference>
<keyword evidence="1" id="KW-0805">Transcription regulation</keyword>
<evidence type="ECO:0000256" key="2">
    <source>
        <dbReference type="ARBA" id="ARBA00023125"/>
    </source>
</evidence>
<dbReference type="InterPro" id="IPR036390">
    <property type="entry name" value="WH_DNA-bd_sf"/>
</dbReference>
<dbReference type="InterPro" id="IPR008920">
    <property type="entry name" value="TF_FadR/GntR_C"/>
</dbReference>
<dbReference type="SUPFAM" id="SSF46785">
    <property type="entry name" value="Winged helix' DNA-binding domain"/>
    <property type="match status" value="1"/>
</dbReference>
<protein>
    <submittedName>
        <fullName evidence="5">GntR family transcriptional regulator</fullName>
    </submittedName>
</protein>
<feature type="domain" description="HTH gntR-type" evidence="4">
    <location>
        <begin position="7"/>
        <end position="74"/>
    </location>
</feature>
<dbReference type="EMBL" id="BNCJ01000002">
    <property type="protein sequence ID" value="GHF39595.1"/>
    <property type="molecule type" value="Genomic_DNA"/>
</dbReference>
<evidence type="ECO:0000313" key="6">
    <source>
        <dbReference type="Proteomes" id="UP000626220"/>
    </source>
</evidence>
<dbReference type="GO" id="GO:0003700">
    <property type="term" value="F:DNA-binding transcription factor activity"/>
    <property type="evidence" value="ECO:0007669"/>
    <property type="project" value="InterPro"/>
</dbReference>
<keyword evidence="2" id="KW-0238">DNA-binding</keyword>
<keyword evidence="6" id="KW-1185">Reference proteome</keyword>